<organism evidence="1 2">
    <name type="scientific">Roridomyces roridus</name>
    <dbReference type="NCBI Taxonomy" id="1738132"/>
    <lineage>
        <taxon>Eukaryota</taxon>
        <taxon>Fungi</taxon>
        <taxon>Dikarya</taxon>
        <taxon>Basidiomycota</taxon>
        <taxon>Agaricomycotina</taxon>
        <taxon>Agaricomycetes</taxon>
        <taxon>Agaricomycetidae</taxon>
        <taxon>Agaricales</taxon>
        <taxon>Marasmiineae</taxon>
        <taxon>Mycenaceae</taxon>
        <taxon>Roridomyces</taxon>
    </lineage>
</organism>
<dbReference type="EMBL" id="JARKIF010000029">
    <property type="protein sequence ID" value="KAJ7613211.1"/>
    <property type="molecule type" value="Genomic_DNA"/>
</dbReference>
<dbReference type="Proteomes" id="UP001221142">
    <property type="component" value="Unassembled WGS sequence"/>
</dbReference>
<dbReference type="AlphaFoldDB" id="A0AAD7B8T6"/>
<keyword evidence="2" id="KW-1185">Reference proteome</keyword>
<evidence type="ECO:0000313" key="1">
    <source>
        <dbReference type="EMBL" id="KAJ7613211.1"/>
    </source>
</evidence>
<protein>
    <submittedName>
        <fullName evidence="1">Uncharacterized protein</fullName>
    </submittedName>
</protein>
<comment type="caution">
    <text evidence="1">The sequence shown here is derived from an EMBL/GenBank/DDBJ whole genome shotgun (WGS) entry which is preliminary data.</text>
</comment>
<name>A0AAD7B8T6_9AGAR</name>
<reference evidence="1" key="1">
    <citation type="submission" date="2023-03" db="EMBL/GenBank/DDBJ databases">
        <title>Massive genome expansion in bonnet fungi (Mycena s.s.) driven by repeated elements and novel gene families across ecological guilds.</title>
        <authorList>
            <consortium name="Lawrence Berkeley National Laboratory"/>
            <person name="Harder C.B."/>
            <person name="Miyauchi S."/>
            <person name="Viragh M."/>
            <person name="Kuo A."/>
            <person name="Thoen E."/>
            <person name="Andreopoulos B."/>
            <person name="Lu D."/>
            <person name="Skrede I."/>
            <person name="Drula E."/>
            <person name="Henrissat B."/>
            <person name="Morin E."/>
            <person name="Kohler A."/>
            <person name="Barry K."/>
            <person name="LaButti K."/>
            <person name="Morin E."/>
            <person name="Salamov A."/>
            <person name="Lipzen A."/>
            <person name="Mereny Z."/>
            <person name="Hegedus B."/>
            <person name="Baldrian P."/>
            <person name="Stursova M."/>
            <person name="Weitz H."/>
            <person name="Taylor A."/>
            <person name="Grigoriev I.V."/>
            <person name="Nagy L.G."/>
            <person name="Martin F."/>
            <person name="Kauserud H."/>
        </authorList>
    </citation>
    <scope>NUCLEOTIDE SEQUENCE</scope>
    <source>
        <strain evidence="1">9284</strain>
    </source>
</reference>
<proteinExistence type="predicted"/>
<gene>
    <name evidence="1" type="ORF">FB45DRAFT_1113040</name>
</gene>
<sequence length="241" mass="27115">MANSPSFPPELEREVFVTAAYIEPLCIPKLMLVAWRVKLWVEPLFCRTVAVSAHTSSNGLALHGKSGYPFHSRGIVSSDRHGPGYPLRATGTGRFGYGYGSIAEFSADPRLTHLELLGVYNRDESTWAGLSLLPNLTHLSYNNSEMLLSLAVMILCTCKSLRALVYIAQPDHGELDEEEYPELARDPRFVRIVCERFVCDWQMGALRGIDYWSRADEFIANRRCREIDVYTMPGDPSLDLP</sequence>
<accession>A0AAD7B8T6</accession>
<evidence type="ECO:0000313" key="2">
    <source>
        <dbReference type="Proteomes" id="UP001221142"/>
    </source>
</evidence>